<organism evidence="1 2">
    <name type="scientific">Punica granatum</name>
    <name type="common">Pomegranate</name>
    <dbReference type="NCBI Taxonomy" id="22663"/>
    <lineage>
        <taxon>Eukaryota</taxon>
        <taxon>Viridiplantae</taxon>
        <taxon>Streptophyta</taxon>
        <taxon>Embryophyta</taxon>
        <taxon>Tracheophyta</taxon>
        <taxon>Spermatophyta</taxon>
        <taxon>Magnoliopsida</taxon>
        <taxon>eudicotyledons</taxon>
        <taxon>Gunneridae</taxon>
        <taxon>Pentapetalae</taxon>
        <taxon>rosids</taxon>
        <taxon>malvids</taxon>
        <taxon>Myrtales</taxon>
        <taxon>Lythraceae</taxon>
        <taxon>Punica</taxon>
    </lineage>
</organism>
<dbReference type="EMBL" id="PGOL01002041">
    <property type="protein sequence ID" value="PKI51132.1"/>
    <property type="molecule type" value="Genomic_DNA"/>
</dbReference>
<dbReference type="AlphaFoldDB" id="A0A2I0J4G5"/>
<proteinExistence type="predicted"/>
<accession>A0A2I0J4G5</accession>
<reference evidence="1 2" key="1">
    <citation type="submission" date="2017-11" db="EMBL/GenBank/DDBJ databases">
        <title>De-novo sequencing of pomegranate (Punica granatum L.) genome.</title>
        <authorList>
            <person name="Akparov Z."/>
            <person name="Amiraslanov A."/>
            <person name="Hajiyeva S."/>
            <person name="Abbasov M."/>
            <person name="Kaur K."/>
            <person name="Hamwieh A."/>
            <person name="Solovyev V."/>
            <person name="Salamov A."/>
            <person name="Braich B."/>
            <person name="Kosarev P."/>
            <person name="Mahmoud A."/>
            <person name="Hajiyev E."/>
            <person name="Babayeva S."/>
            <person name="Izzatullayeva V."/>
            <person name="Mammadov A."/>
            <person name="Mammadov A."/>
            <person name="Sharifova S."/>
            <person name="Ojaghi J."/>
            <person name="Eynullazada K."/>
            <person name="Bayramov B."/>
            <person name="Abdulazimova A."/>
            <person name="Shahmuradov I."/>
        </authorList>
    </citation>
    <scope>NUCLEOTIDE SEQUENCE [LARGE SCALE GENOMIC DNA]</scope>
    <source>
        <strain evidence="2">cv. AG2017</strain>
        <tissue evidence="1">Leaf</tissue>
    </source>
</reference>
<protein>
    <submittedName>
        <fullName evidence="1">Uncharacterized protein</fullName>
    </submittedName>
</protein>
<name>A0A2I0J4G5_PUNGR</name>
<evidence type="ECO:0000313" key="2">
    <source>
        <dbReference type="Proteomes" id="UP000233551"/>
    </source>
</evidence>
<gene>
    <name evidence="1" type="ORF">CRG98_028419</name>
</gene>
<sequence>MGTEIGYSALSFSGNKKRSETESLISDYMFSGSPTSSGAAVAIYGRELQSMLEGLDKKARGVELATGASLEKFQGLGWGWQ</sequence>
<evidence type="ECO:0000313" key="1">
    <source>
        <dbReference type="EMBL" id="PKI51132.1"/>
    </source>
</evidence>
<comment type="caution">
    <text evidence="1">The sequence shown here is derived from an EMBL/GenBank/DDBJ whole genome shotgun (WGS) entry which is preliminary data.</text>
</comment>
<keyword evidence="2" id="KW-1185">Reference proteome</keyword>
<dbReference type="Proteomes" id="UP000233551">
    <property type="component" value="Unassembled WGS sequence"/>
</dbReference>